<keyword evidence="15 17" id="KW-0961">Cell wall biogenesis/degradation</keyword>
<evidence type="ECO:0000256" key="7">
    <source>
        <dbReference type="ARBA" id="ARBA00022618"/>
    </source>
</evidence>
<evidence type="ECO:0000256" key="14">
    <source>
        <dbReference type="ARBA" id="ARBA00023306"/>
    </source>
</evidence>
<keyword evidence="9 17" id="KW-0274">FAD</keyword>
<dbReference type="InterPro" id="IPR036318">
    <property type="entry name" value="FAD-bd_PCMH-like_sf"/>
</dbReference>
<evidence type="ECO:0000259" key="18">
    <source>
        <dbReference type="PROSITE" id="PS51387"/>
    </source>
</evidence>
<dbReference type="InterPro" id="IPR011601">
    <property type="entry name" value="MurB_C"/>
</dbReference>
<comment type="caution">
    <text evidence="19">The sequence shown here is derived from an EMBL/GenBank/DDBJ whole genome shotgun (WGS) entry which is preliminary data.</text>
</comment>
<dbReference type="GO" id="GO:0071555">
    <property type="term" value="P:cell wall organization"/>
    <property type="evidence" value="ECO:0007669"/>
    <property type="project" value="UniProtKB-KW"/>
</dbReference>
<dbReference type="SUPFAM" id="SSF56176">
    <property type="entry name" value="FAD-binding/transporter-associated domain-like"/>
    <property type="match status" value="1"/>
</dbReference>
<dbReference type="PANTHER" id="PTHR21071">
    <property type="entry name" value="UDP-N-ACETYLENOLPYRUVOYLGLUCOSAMINE REDUCTASE"/>
    <property type="match status" value="1"/>
</dbReference>
<comment type="pathway">
    <text evidence="4 17">Cell wall biogenesis; peptidoglycan biosynthesis.</text>
</comment>
<dbReference type="InterPro" id="IPR003170">
    <property type="entry name" value="MurB"/>
</dbReference>
<dbReference type="InterPro" id="IPR036635">
    <property type="entry name" value="MurB_C_sf"/>
</dbReference>
<evidence type="ECO:0000256" key="6">
    <source>
        <dbReference type="ARBA" id="ARBA00022490"/>
    </source>
</evidence>
<dbReference type="Pfam" id="PF02873">
    <property type="entry name" value="MurB_C"/>
    <property type="match status" value="1"/>
</dbReference>
<feature type="active site" evidence="17">
    <location>
        <position position="163"/>
    </location>
</feature>
<reference evidence="20" key="1">
    <citation type="journal article" date="2013" name="Genome Announc.">
        <title>Draft Genome Sequence of the 2-Chloro-4-Nitrophenol-Degrading Bacterium Arthrobacter sp. Strain SJCon.</title>
        <authorList>
            <person name="Vikram S."/>
            <person name="Kumar S."/>
            <person name="Vaidya B."/>
            <person name="Pinnaka A.K."/>
            <person name="Raghava G.P."/>
        </authorList>
    </citation>
    <scope>NUCLEOTIDE SEQUENCE [LARGE SCALE GENOMIC DNA]</scope>
    <source>
        <strain evidence="20">SJCon</strain>
    </source>
</reference>
<keyword evidence="6 17" id="KW-0963">Cytoplasm</keyword>
<gene>
    <name evidence="17 19" type="primary">murB</name>
    <name evidence="19" type="ORF">G205_06633</name>
</gene>
<keyword evidence="12 17" id="KW-0573">Peptidoglycan synthesis</keyword>
<protein>
    <recommendedName>
        <fullName evidence="17">UDP-N-acetylenolpyruvoylglucosamine reductase</fullName>
        <ecNumber evidence="17">1.3.1.98</ecNumber>
    </recommendedName>
    <alternativeName>
        <fullName evidence="17">UDP-N-acetylmuramate dehydrogenase</fullName>
    </alternativeName>
</protein>
<name>L8TPI5_9MICC</name>
<proteinExistence type="inferred from homology"/>
<dbReference type="GO" id="GO:0008762">
    <property type="term" value="F:UDP-N-acetylmuramate dehydrogenase activity"/>
    <property type="evidence" value="ECO:0007669"/>
    <property type="project" value="UniProtKB-UniRule"/>
</dbReference>
<feature type="domain" description="FAD-binding PCMH-type" evidence="18">
    <location>
        <begin position="14"/>
        <end position="190"/>
    </location>
</feature>
<comment type="function">
    <text evidence="2 17">Cell wall formation.</text>
</comment>
<keyword evidence="10 17" id="KW-0521">NADP</keyword>
<dbReference type="Pfam" id="PF01565">
    <property type="entry name" value="FAD_binding_4"/>
    <property type="match status" value="1"/>
</dbReference>
<organism evidence="19 20">
    <name type="scientific">Arthrobacter nitrophenolicus</name>
    <dbReference type="NCBI Taxonomy" id="683150"/>
    <lineage>
        <taxon>Bacteria</taxon>
        <taxon>Bacillati</taxon>
        <taxon>Actinomycetota</taxon>
        <taxon>Actinomycetes</taxon>
        <taxon>Micrococcales</taxon>
        <taxon>Micrococcaceae</taxon>
        <taxon>Arthrobacter</taxon>
    </lineage>
</organism>
<dbReference type="Gene3D" id="3.30.43.10">
    <property type="entry name" value="Uridine Diphospho-n-acetylenolpyruvylglucosamine Reductase, domain 2"/>
    <property type="match status" value="1"/>
</dbReference>
<dbReference type="Gene3D" id="3.90.78.10">
    <property type="entry name" value="UDP-N-acetylenolpyruvoylglucosamine reductase, C-terminal domain"/>
    <property type="match status" value="1"/>
</dbReference>
<comment type="subcellular location">
    <subcellularLocation>
        <location evidence="3 17">Cytoplasm</location>
    </subcellularLocation>
</comment>
<dbReference type="SUPFAM" id="SSF56194">
    <property type="entry name" value="Uridine diphospho-N-Acetylenolpyruvylglucosamine reductase, MurB, C-terminal domain"/>
    <property type="match status" value="1"/>
</dbReference>
<dbReference type="EC" id="1.3.1.98" evidence="17"/>
<comment type="cofactor">
    <cofactor evidence="1 17">
        <name>FAD</name>
        <dbReference type="ChEBI" id="CHEBI:57692"/>
    </cofactor>
</comment>
<evidence type="ECO:0000256" key="13">
    <source>
        <dbReference type="ARBA" id="ARBA00023002"/>
    </source>
</evidence>
<feature type="active site" description="Proton donor" evidence="17">
    <location>
        <position position="245"/>
    </location>
</feature>
<dbReference type="GO" id="GO:0005829">
    <property type="term" value="C:cytosol"/>
    <property type="evidence" value="ECO:0007669"/>
    <property type="project" value="TreeGrafter"/>
</dbReference>
<dbReference type="InterPro" id="IPR016167">
    <property type="entry name" value="FAD-bd_PCMH_sub1"/>
</dbReference>
<keyword evidence="13 17" id="KW-0560">Oxidoreductase</keyword>
<dbReference type="GO" id="GO:0071949">
    <property type="term" value="F:FAD binding"/>
    <property type="evidence" value="ECO:0007669"/>
    <property type="project" value="InterPro"/>
</dbReference>
<evidence type="ECO:0000256" key="1">
    <source>
        <dbReference type="ARBA" id="ARBA00001974"/>
    </source>
</evidence>
<keyword evidence="8 17" id="KW-0285">Flavoprotein</keyword>
<evidence type="ECO:0000256" key="15">
    <source>
        <dbReference type="ARBA" id="ARBA00023316"/>
    </source>
</evidence>
<evidence type="ECO:0000256" key="10">
    <source>
        <dbReference type="ARBA" id="ARBA00022857"/>
    </source>
</evidence>
<dbReference type="Proteomes" id="UP000011189">
    <property type="component" value="Unassembled WGS sequence"/>
</dbReference>
<dbReference type="HAMAP" id="MF_00037">
    <property type="entry name" value="MurB"/>
    <property type="match status" value="1"/>
</dbReference>
<dbReference type="GO" id="GO:0009252">
    <property type="term" value="P:peptidoglycan biosynthetic process"/>
    <property type="evidence" value="ECO:0007669"/>
    <property type="project" value="UniProtKB-UniRule"/>
</dbReference>
<evidence type="ECO:0000256" key="5">
    <source>
        <dbReference type="ARBA" id="ARBA00010485"/>
    </source>
</evidence>
<evidence type="ECO:0000313" key="20">
    <source>
        <dbReference type="Proteomes" id="UP000011189"/>
    </source>
</evidence>
<dbReference type="InterPro" id="IPR006094">
    <property type="entry name" value="Oxid_FAD_bind_N"/>
</dbReference>
<dbReference type="InterPro" id="IPR016166">
    <property type="entry name" value="FAD-bd_PCMH"/>
</dbReference>
<dbReference type="PANTHER" id="PTHR21071:SF4">
    <property type="entry name" value="UDP-N-ACETYLENOLPYRUVOYLGLUCOSAMINE REDUCTASE"/>
    <property type="match status" value="1"/>
</dbReference>
<dbReference type="UniPathway" id="UPA00219"/>
<dbReference type="GO" id="GO:0051301">
    <property type="term" value="P:cell division"/>
    <property type="evidence" value="ECO:0007669"/>
    <property type="project" value="UniProtKB-KW"/>
</dbReference>
<keyword evidence="20" id="KW-1185">Reference proteome</keyword>
<evidence type="ECO:0000256" key="3">
    <source>
        <dbReference type="ARBA" id="ARBA00004496"/>
    </source>
</evidence>
<dbReference type="GO" id="GO:0008360">
    <property type="term" value="P:regulation of cell shape"/>
    <property type="evidence" value="ECO:0007669"/>
    <property type="project" value="UniProtKB-KW"/>
</dbReference>
<evidence type="ECO:0000256" key="16">
    <source>
        <dbReference type="ARBA" id="ARBA00048914"/>
    </source>
</evidence>
<dbReference type="PATRIC" id="fig|683150.5.peg.1323"/>
<evidence type="ECO:0000256" key="11">
    <source>
        <dbReference type="ARBA" id="ARBA00022960"/>
    </source>
</evidence>
<sequence length="382" mass="40480">MTSTLLSSLTTSAVGGPAGTFIEARTEADIIDAIRTADAAGEQVLIISGGSNLLISDDGFPGTVVRIASEGFTVNAEDSCGGVAVVVQAGHNWDQLVEHAVRHAWSGIEALSGIPGSTGATPVQNVGAYGADVSQTIAAVRTWDRERNAVRTFTNSELQFGYRDSILKRTTVNGSPRYIVLTVEFQLPIGRMSAPIRYAELARALGVEPGKRAYATDVRREVLRLRASKGMVWDAADRDTYSTGSFFTNPIVPAEVAEALPESAPRYPAGADGLVKLSAAWLIDQAGFGKGFGLEQDSVSGGRASLSTKHTLAITNRGAAGRQTWWPWPARCGPASNAASALNCTRSRCSSGWSCSPPSVRRALPEHFRGAHEADAQPVRVR</sequence>
<comment type="similarity">
    <text evidence="5 17">Belongs to the MurB family.</text>
</comment>
<dbReference type="Gene3D" id="3.30.465.10">
    <property type="match status" value="1"/>
</dbReference>
<comment type="caution">
    <text evidence="17">Lacks conserved residue(s) required for the propagation of feature annotation.</text>
</comment>
<comment type="catalytic activity">
    <reaction evidence="16 17">
        <text>UDP-N-acetyl-alpha-D-muramate + NADP(+) = UDP-N-acetyl-3-O-(1-carboxyvinyl)-alpha-D-glucosamine + NADPH + H(+)</text>
        <dbReference type="Rhea" id="RHEA:12248"/>
        <dbReference type="ChEBI" id="CHEBI:15378"/>
        <dbReference type="ChEBI" id="CHEBI:57783"/>
        <dbReference type="ChEBI" id="CHEBI:58349"/>
        <dbReference type="ChEBI" id="CHEBI:68483"/>
        <dbReference type="ChEBI" id="CHEBI:70757"/>
        <dbReference type="EC" id="1.3.1.98"/>
    </reaction>
</comment>
<keyword evidence="7 17" id="KW-0132">Cell division</keyword>
<evidence type="ECO:0000313" key="19">
    <source>
        <dbReference type="EMBL" id="ELT45188.1"/>
    </source>
</evidence>
<evidence type="ECO:0000256" key="4">
    <source>
        <dbReference type="ARBA" id="ARBA00004752"/>
    </source>
</evidence>
<accession>L8TPI5</accession>
<dbReference type="PROSITE" id="PS51387">
    <property type="entry name" value="FAD_PCMH"/>
    <property type="match status" value="1"/>
</dbReference>
<evidence type="ECO:0000256" key="12">
    <source>
        <dbReference type="ARBA" id="ARBA00022984"/>
    </source>
</evidence>
<dbReference type="InterPro" id="IPR016169">
    <property type="entry name" value="FAD-bd_PCMH_sub2"/>
</dbReference>
<evidence type="ECO:0000256" key="8">
    <source>
        <dbReference type="ARBA" id="ARBA00022630"/>
    </source>
</evidence>
<dbReference type="EMBL" id="AOFD01000011">
    <property type="protein sequence ID" value="ELT45188.1"/>
    <property type="molecule type" value="Genomic_DNA"/>
</dbReference>
<dbReference type="NCBIfam" id="NF010478">
    <property type="entry name" value="PRK13903.1"/>
    <property type="match status" value="1"/>
</dbReference>
<keyword evidence="14 17" id="KW-0131">Cell cycle</keyword>
<evidence type="ECO:0000256" key="2">
    <source>
        <dbReference type="ARBA" id="ARBA00003921"/>
    </source>
</evidence>
<keyword evidence="11 17" id="KW-0133">Cell shape</keyword>
<evidence type="ECO:0000256" key="9">
    <source>
        <dbReference type="ARBA" id="ARBA00022827"/>
    </source>
</evidence>
<evidence type="ECO:0000256" key="17">
    <source>
        <dbReference type="HAMAP-Rule" id="MF_00037"/>
    </source>
</evidence>
<dbReference type="AlphaFoldDB" id="L8TPI5"/>